<evidence type="ECO:0000313" key="8">
    <source>
        <dbReference type="EMBL" id="MBP1954967.1"/>
    </source>
</evidence>
<keyword evidence="4 5" id="KW-0472">Membrane</keyword>
<comment type="similarity">
    <text evidence="5">Belongs to the 4-toluene sulfonate uptake permease (TSUP) (TC 2.A.102) family.</text>
</comment>
<reference evidence="7" key="2">
    <citation type="submission" date="2020-09" db="EMBL/GenBank/DDBJ databases">
        <authorList>
            <person name="Sun Q."/>
            <person name="Ohkuma M."/>
        </authorList>
    </citation>
    <scope>NUCLEOTIDE SEQUENCE</scope>
    <source>
        <strain evidence="7">JCM 16108</strain>
    </source>
</reference>
<evidence type="ECO:0000256" key="6">
    <source>
        <dbReference type="SAM" id="MobiDB-lite"/>
    </source>
</evidence>
<dbReference type="AlphaFoldDB" id="A0A830G110"/>
<feature type="transmembrane region" description="Helical" evidence="5">
    <location>
        <begin position="285"/>
        <end position="306"/>
    </location>
</feature>
<feature type="transmembrane region" description="Helical" evidence="5">
    <location>
        <begin position="215"/>
        <end position="233"/>
    </location>
</feature>
<keyword evidence="5" id="KW-1003">Cell membrane</keyword>
<dbReference type="EMBL" id="JAGGKO010000003">
    <property type="protein sequence ID" value="MBP1954967.1"/>
    <property type="molecule type" value="Genomic_DNA"/>
</dbReference>
<evidence type="ECO:0000313" key="7">
    <source>
        <dbReference type="EMBL" id="GGM70079.1"/>
    </source>
</evidence>
<dbReference type="PANTHER" id="PTHR43701">
    <property type="entry name" value="MEMBRANE TRANSPORTER PROTEIN MJ0441-RELATED"/>
    <property type="match status" value="1"/>
</dbReference>
<sequence>MFGTGVPLGGLLMLVLLGFLIATTVNTFAMEAAVLFVPAFLFVFPLLVPGFPALAANAAVGLALFVELFGYTSSVTAYWYRHQIDFNVAKKLLVITVPIAIVARAASYYVPSDVLMVGFGLLLVALAVVLYEAHEHGPSIVDTVAEKPELSLTAVLDEEYEPRTRVLEDTHDAAETPPSEHMGGPAETAAEEPTGNAVMGSGEDETEFHLEMPDFLVTVLGGTLAGLVGIAIGELTQSMLALRRRVPLKLSTGTSALVLHVTIVAALLANIALLRFAPSITGEGFTVPFGVGIFVAIGCLFGGQAGAYLNNRLSESTVMVMLIAVYAVVGVLVVARTLLLGGAAH</sequence>
<dbReference type="EMBL" id="BMOO01000004">
    <property type="protein sequence ID" value="GGM70079.1"/>
    <property type="molecule type" value="Genomic_DNA"/>
</dbReference>
<feature type="transmembrane region" description="Helical" evidence="5">
    <location>
        <begin position="92"/>
        <end position="110"/>
    </location>
</feature>
<accession>A0A830G110</accession>
<name>A0A830G110_9EURY</name>
<feature type="transmembrane region" description="Helical" evidence="5">
    <location>
        <begin position="116"/>
        <end position="133"/>
    </location>
</feature>
<organism evidence="7 9">
    <name type="scientific">Halarchaeum rubridurum</name>
    <dbReference type="NCBI Taxonomy" id="489911"/>
    <lineage>
        <taxon>Archaea</taxon>
        <taxon>Methanobacteriati</taxon>
        <taxon>Methanobacteriota</taxon>
        <taxon>Stenosarchaea group</taxon>
        <taxon>Halobacteria</taxon>
        <taxon>Halobacteriales</taxon>
        <taxon>Halobacteriaceae</taxon>
    </lineage>
</organism>
<proteinExistence type="inferred from homology"/>
<evidence type="ECO:0000256" key="5">
    <source>
        <dbReference type="RuleBase" id="RU363041"/>
    </source>
</evidence>
<evidence type="ECO:0000256" key="2">
    <source>
        <dbReference type="ARBA" id="ARBA00022692"/>
    </source>
</evidence>
<dbReference type="InterPro" id="IPR051598">
    <property type="entry name" value="TSUP/Inactive_protease-like"/>
</dbReference>
<feature type="transmembrane region" description="Helical" evidence="5">
    <location>
        <begin position="58"/>
        <end position="80"/>
    </location>
</feature>
<dbReference type="Proteomes" id="UP000614609">
    <property type="component" value="Unassembled WGS sequence"/>
</dbReference>
<dbReference type="PANTHER" id="PTHR43701:SF5">
    <property type="entry name" value="MEMBRANE TRANSPORTER PROTEIN-RELATED"/>
    <property type="match status" value="1"/>
</dbReference>
<dbReference type="OrthoDB" id="265694at2157"/>
<dbReference type="RefSeq" id="WP_188872480.1">
    <property type="nucleotide sequence ID" value="NZ_BMOO01000004.1"/>
</dbReference>
<reference evidence="7" key="1">
    <citation type="journal article" date="2014" name="Int. J. Syst. Evol. Microbiol.">
        <title>Complete genome sequence of Corynebacterium casei LMG S-19264T (=DSM 44701T), isolated from a smear-ripened cheese.</title>
        <authorList>
            <consortium name="US DOE Joint Genome Institute (JGI-PGF)"/>
            <person name="Walter F."/>
            <person name="Albersmeier A."/>
            <person name="Kalinowski J."/>
            <person name="Ruckert C."/>
        </authorList>
    </citation>
    <scope>NUCLEOTIDE SEQUENCE</scope>
    <source>
        <strain evidence="7">JCM 16108</strain>
    </source>
</reference>
<feature type="region of interest" description="Disordered" evidence="6">
    <location>
        <begin position="170"/>
        <end position="195"/>
    </location>
</feature>
<evidence type="ECO:0000313" key="9">
    <source>
        <dbReference type="Proteomes" id="UP000614609"/>
    </source>
</evidence>
<keyword evidence="2 5" id="KW-0812">Transmembrane</keyword>
<evidence type="ECO:0000256" key="4">
    <source>
        <dbReference type="ARBA" id="ARBA00023136"/>
    </source>
</evidence>
<feature type="transmembrane region" description="Helical" evidence="5">
    <location>
        <begin position="32"/>
        <end position="52"/>
    </location>
</feature>
<evidence type="ECO:0000256" key="1">
    <source>
        <dbReference type="ARBA" id="ARBA00004141"/>
    </source>
</evidence>
<gene>
    <name evidence="7" type="ORF">GCM10009017_20250</name>
    <name evidence="8" type="ORF">J2752_001879</name>
</gene>
<feature type="transmembrane region" description="Helical" evidence="5">
    <location>
        <begin position="253"/>
        <end position="273"/>
    </location>
</feature>
<keyword evidence="9" id="KW-1185">Reference proteome</keyword>
<dbReference type="Proteomes" id="UP000765891">
    <property type="component" value="Unassembled WGS sequence"/>
</dbReference>
<feature type="transmembrane region" description="Helical" evidence="5">
    <location>
        <begin position="6"/>
        <end position="25"/>
    </location>
</feature>
<comment type="subcellular location">
    <subcellularLocation>
        <location evidence="5">Cell membrane</location>
        <topology evidence="5">Multi-pass membrane protein</topology>
    </subcellularLocation>
    <subcellularLocation>
        <location evidence="1">Membrane</location>
        <topology evidence="1">Multi-pass membrane protein</topology>
    </subcellularLocation>
</comment>
<dbReference type="InterPro" id="IPR002781">
    <property type="entry name" value="TM_pro_TauE-like"/>
</dbReference>
<dbReference type="Pfam" id="PF01925">
    <property type="entry name" value="TauE"/>
    <property type="match status" value="1"/>
</dbReference>
<reference evidence="8" key="3">
    <citation type="submission" date="2021-03" db="EMBL/GenBank/DDBJ databases">
        <title>Genomic Encyclopedia of Type Strains, Phase IV (KMG-IV): sequencing the most valuable type-strain genomes for metagenomic binning, comparative biology and taxonomic classification.</title>
        <authorList>
            <person name="Goeker M."/>
        </authorList>
    </citation>
    <scope>NUCLEOTIDE SEQUENCE</scope>
    <source>
        <strain evidence="8">DSM 22443</strain>
    </source>
</reference>
<protein>
    <recommendedName>
        <fullName evidence="5">Probable membrane transporter protein</fullName>
    </recommendedName>
</protein>
<comment type="caution">
    <text evidence="7">The sequence shown here is derived from an EMBL/GenBank/DDBJ whole genome shotgun (WGS) entry which is preliminary data.</text>
</comment>
<feature type="transmembrane region" description="Helical" evidence="5">
    <location>
        <begin position="318"/>
        <end position="339"/>
    </location>
</feature>
<dbReference type="GO" id="GO:0005886">
    <property type="term" value="C:plasma membrane"/>
    <property type="evidence" value="ECO:0007669"/>
    <property type="project" value="UniProtKB-SubCell"/>
</dbReference>
<keyword evidence="3 5" id="KW-1133">Transmembrane helix</keyword>
<evidence type="ECO:0000256" key="3">
    <source>
        <dbReference type="ARBA" id="ARBA00022989"/>
    </source>
</evidence>